<dbReference type="Proteomes" id="UP001526201">
    <property type="component" value="Unassembled WGS sequence"/>
</dbReference>
<gene>
    <name evidence="2" type="ORF">H7J73_20195</name>
</gene>
<accession>A0ABT3CFW5</accession>
<evidence type="ECO:0008006" key="4">
    <source>
        <dbReference type="Google" id="ProtNLM"/>
    </source>
</evidence>
<name>A0ABT3CFW5_9MYCO</name>
<feature type="signal peptide" evidence="1">
    <location>
        <begin position="1"/>
        <end position="28"/>
    </location>
</feature>
<reference evidence="2 3" key="1">
    <citation type="journal article" date="2022" name="BMC Genomics">
        <title>Comparative genome analysis of mycobacteria focusing on tRNA and non-coding RNA.</title>
        <authorList>
            <person name="Behra P.R.K."/>
            <person name="Pettersson B.M.F."/>
            <person name="Ramesh M."/>
            <person name="Das S."/>
            <person name="Dasgupta S."/>
            <person name="Kirsebom L.A."/>
        </authorList>
    </citation>
    <scope>NUCLEOTIDE SEQUENCE [LARGE SCALE GENOMIC DNA]</scope>
    <source>
        <strain evidence="2 3">DSM 44078</strain>
    </source>
</reference>
<keyword evidence="3" id="KW-1185">Reference proteome</keyword>
<evidence type="ECO:0000256" key="1">
    <source>
        <dbReference type="SAM" id="SignalP"/>
    </source>
</evidence>
<keyword evidence="1" id="KW-0732">Signal</keyword>
<dbReference type="RefSeq" id="WP_264069453.1">
    <property type="nucleotide sequence ID" value="NZ_JACKTY010000032.1"/>
</dbReference>
<protein>
    <recommendedName>
        <fullName evidence="4">Secreted protein</fullName>
    </recommendedName>
</protein>
<evidence type="ECO:0000313" key="3">
    <source>
        <dbReference type="Proteomes" id="UP001526201"/>
    </source>
</evidence>
<sequence length="137" mass="14153">MKQTITRTLVTTFAMTAAAVTVAGTALADPAPFNGTYSGGDPYNVWTVTTNCPTEGCTGTVASNQGWSVPTTMTGGTWNFIVTKPDGVICDDGTYAPAYISLAVNPDTLAGVITSDSNYSCPGGQITQSPFQLQKIG</sequence>
<evidence type="ECO:0000313" key="2">
    <source>
        <dbReference type="EMBL" id="MCV7228337.1"/>
    </source>
</evidence>
<organism evidence="2 3">
    <name type="scientific">Mycolicibacterium komossense</name>
    <dbReference type="NCBI Taxonomy" id="1779"/>
    <lineage>
        <taxon>Bacteria</taxon>
        <taxon>Bacillati</taxon>
        <taxon>Actinomycetota</taxon>
        <taxon>Actinomycetes</taxon>
        <taxon>Mycobacteriales</taxon>
        <taxon>Mycobacteriaceae</taxon>
        <taxon>Mycolicibacterium</taxon>
    </lineage>
</organism>
<proteinExistence type="predicted"/>
<feature type="chain" id="PRO_5045406472" description="Secreted protein" evidence="1">
    <location>
        <begin position="29"/>
        <end position="137"/>
    </location>
</feature>
<dbReference type="EMBL" id="JACKTY010000032">
    <property type="protein sequence ID" value="MCV7228337.1"/>
    <property type="molecule type" value="Genomic_DNA"/>
</dbReference>
<comment type="caution">
    <text evidence="2">The sequence shown here is derived from an EMBL/GenBank/DDBJ whole genome shotgun (WGS) entry which is preliminary data.</text>
</comment>